<protein>
    <submittedName>
        <fullName evidence="1">Uncharacterized protein</fullName>
    </submittedName>
</protein>
<organism evidence="1">
    <name type="scientific">Lentzea aerocolonigenes</name>
    <name type="common">Lechevalieria aerocolonigenes</name>
    <name type="synonym">Saccharothrix aerocolonigenes</name>
    <dbReference type="NCBI Taxonomy" id="68170"/>
    <lineage>
        <taxon>Bacteria</taxon>
        <taxon>Bacillati</taxon>
        <taxon>Actinomycetota</taxon>
        <taxon>Actinomycetes</taxon>
        <taxon>Pseudonocardiales</taxon>
        <taxon>Pseudonocardiaceae</taxon>
        <taxon>Lentzea</taxon>
    </lineage>
</organism>
<accession>Q8KLR7</accession>
<reference evidence="1" key="1">
    <citation type="journal article" date="2002" name="Chem. Biol.">
        <title>The biosynthetic gene cluster for the antitumor rebeccamycin: characterization and generation of indolocarbazole derivatives.</title>
        <authorList>
            <person name="Sanchez C."/>
            <person name="Butovich I.A."/>
            <person name="Brana A.F."/>
            <person name="Rohr J."/>
            <person name="Mendez C."/>
            <person name="Salas J.A."/>
        </authorList>
    </citation>
    <scope>NUCLEOTIDE SEQUENCE</scope>
    <source>
        <strain evidence="1">ATCC 39243</strain>
    </source>
</reference>
<evidence type="ECO:0000313" key="1">
    <source>
        <dbReference type="EMBL" id="CAC93707.1"/>
    </source>
</evidence>
<sequence length="44" mass="4865">IFTYADHNGRHIRFGVDFYCGGTASLAEPEVSTRHDGRTPISRG</sequence>
<proteinExistence type="predicted"/>
<name>Q8KLR7_LENAE</name>
<dbReference type="AlphaFoldDB" id="Q8KLR7"/>
<dbReference type="EMBL" id="AJ414559">
    <property type="protein sequence ID" value="CAC93707.1"/>
    <property type="molecule type" value="Genomic_DNA"/>
</dbReference>
<feature type="non-terminal residue" evidence="1">
    <location>
        <position position="1"/>
    </location>
</feature>